<gene>
    <name evidence="2" type="ORF">MOMUL_28950</name>
</gene>
<evidence type="ECO:0000313" key="3">
    <source>
        <dbReference type="Proteomes" id="UP000075670"/>
    </source>
</evidence>
<keyword evidence="1" id="KW-1133">Transmembrane helix</keyword>
<evidence type="ECO:0000256" key="1">
    <source>
        <dbReference type="SAM" id="Phobius"/>
    </source>
</evidence>
<feature type="transmembrane region" description="Helical" evidence="1">
    <location>
        <begin position="41"/>
        <end position="57"/>
    </location>
</feature>
<comment type="caution">
    <text evidence="2">The sequence shown here is derived from an EMBL/GenBank/DDBJ whole genome shotgun (WGS) entry which is preliminary data.</text>
</comment>
<dbReference type="EMBL" id="LTBC01000021">
    <property type="protein sequence ID" value="KYH30751.1"/>
    <property type="molecule type" value="Genomic_DNA"/>
</dbReference>
<accession>A0A151ASX4</accession>
<reference evidence="2 3" key="1">
    <citation type="submission" date="2016-02" db="EMBL/GenBank/DDBJ databases">
        <title>Genome sequence of Moorella mulderi DSM 14980.</title>
        <authorList>
            <person name="Poehlein A."/>
            <person name="Daniel R."/>
        </authorList>
    </citation>
    <scope>NUCLEOTIDE SEQUENCE [LARGE SCALE GENOMIC DNA]</scope>
    <source>
        <strain evidence="2 3">DSM 14980</strain>
    </source>
</reference>
<dbReference type="AlphaFoldDB" id="A0A151ASX4"/>
<keyword evidence="1" id="KW-0472">Membrane</keyword>
<proteinExistence type="predicted"/>
<sequence length="168" mass="18777">MKQQKIEALCQRYPGVQQYCRSKEDCTGCPSGKGPYAAPHSALLLLLPPWACAYIYGDDWYYLLLNKALPQLPSGNPWPFLFCFLLMACLLWYTAAVIALWTESSFVKILMAGFALVLWGLPLLTPYFFSAPAPMVTCFLQWLPMSLGGLMVVVICLAICAFAFFPLL</sequence>
<name>A0A151ASX4_9FIRM</name>
<organism evidence="2 3">
    <name type="scientific">Moorella mulderi DSM 14980</name>
    <dbReference type="NCBI Taxonomy" id="1122241"/>
    <lineage>
        <taxon>Bacteria</taxon>
        <taxon>Bacillati</taxon>
        <taxon>Bacillota</taxon>
        <taxon>Clostridia</taxon>
        <taxon>Neomoorellales</taxon>
        <taxon>Neomoorellaceae</taxon>
        <taxon>Neomoorella</taxon>
    </lineage>
</organism>
<feature type="transmembrane region" description="Helical" evidence="1">
    <location>
        <begin position="77"/>
        <end position="102"/>
    </location>
</feature>
<dbReference type="Proteomes" id="UP000075670">
    <property type="component" value="Unassembled WGS sequence"/>
</dbReference>
<evidence type="ECO:0000313" key="2">
    <source>
        <dbReference type="EMBL" id="KYH30751.1"/>
    </source>
</evidence>
<protein>
    <submittedName>
        <fullName evidence="2">Uncharacterized protein</fullName>
    </submittedName>
</protein>
<feature type="transmembrane region" description="Helical" evidence="1">
    <location>
        <begin position="109"/>
        <end position="129"/>
    </location>
</feature>
<keyword evidence="3" id="KW-1185">Reference proteome</keyword>
<keyword evidence="1" id="KW-0812">Transmembrane</keyword>
<feature type="transmembrane region" description="Helical" evidence="1">
    <location>
        <begin position="141"/>
        <end position="165"/>
    </location>
</feature>